<protein>
    <submittedName>
        <fullName evidence="1">Uncharacterized protein</fullName>
    </submittedName>
</protein>
<dbReference type="AlphaFoldDB" id="A0A2P7EB68"/>
<dbReference type="InterPro" id="IPR015424">
    <property type="entry name" value="PyrdxlP-dep_Trfase"/>
</dbReference>
<dbReference type="EMBL" id="PXVC01000123">
    <property type="protein sequence ID" value="PSI00454.1"/>
    <property type="molecule type" value="Genomic_DNA"/>
</dbReference>
<reference evidence="2" key="1">
    <citation type="submission" date="2018-03" db="EMBL/GenBank/DDBJ databases">
        <title>Ecological and genomic features of two cosmopolitan and abundant freshwater picocyanobacteria.</title>
        <authorList>
            <person name="Cabello-Yeves P.J."/>
            <person name="Picazo A."/>
            <person name="Camacho A."/>
            <person name="Callieri C."/>
            <person name="Rosselli R."/>
            <person name="Roda-Garcia J."/>
            <person name="Coutinho F.H."/>
            <person name="Rodriguez-Valera F."/>
        </authorList>
    </citation>
    <scope>NUCLEOTIDE SEQUENCE [LARGE SCALE GENOMIC DNA]</scope>
    <source>
        <strain evidence="2">Tous</strain>
    </source>
</reference>
<proteinExistence type="predicted"/>
<gene>
    <name evidence="1" type="ORF">C7K08_13080</name>
</gene>
<sequence length="296" mass="34133">MLINITMTKAVRGARPIKNLAVKQHYDNHVYRNVSLDEYSEVWRNWLEYSDTKTINGLDEFGIADYTQGTSQTFDHFILKHSVTRQIICLTGDFQYHACLGKHINFTYVTNCDDLVNKIQGKGLHALLISMPFSDYGCMHPEFNDILNICAINDIPVCVDLAYWGISKNIHLDVTYPAIQEITCSLSKPFYTLENHRVGIRFTKSYADDGISMLNEVDMQNKYSMSLGVHFMKSFSPDWNWETHQENYEKICEQKNLVYTDTVIFGLGGEEYKHFNRGIPDNNRVCVSEYLGDTDI</sequence>
<organism evidence="1 2">
    <name type="scientific">Synechococcus lacustris str. Tous</name>
    <dbReference type="NCBI Taxonomy" id="1910958"/>
    <lineage>
        <taxon>Bacteria</taxon>
        <taxon>Bacillati</taxon>
        <taxon>Cyanobacteriota</taxon>
        <taxon>Cyanophyceae</taxon>
        <taxon>Synechococcales</taxon>
        <taxon>Synechococcaceae</taxon>
        <taxon>Synechococcus</taxon>
    </lineage>
</organism>
<accession>A0A2P7EB68</accession>
<comment type="caution">
    <text evidence="1">The sequence shown here is derived from an EMBL/GenBank/DDBJ whole genome shotgun (WGS) entry which is preliminary data.</text>
</comment>
<dbReference type="SUPFAM" id="SSF53383">
    <property type="entry name" value="PLP-dependent transferases"/>
    <property type="match status" value="1"/>
</dbReference>
<keyword evidence="2" id="KW-1185">Reference proteome</keyword>
<evidence type="ECO:0000313" key="1">
    <source>
        <dbReference type="EMBL" id="PSI00454.1"/>
    </source>
</evidence>
<dbReference type="Proteomes" id="UP000240206">
    <property type="component" value="Unassembled WGS sequence"/>
</dbReference>
<name>A0A2P7EB68_9SYNE</name>
<evidence type="ECO:0000313" key="2">
    <source>
        <dbReference type="Proteomes" id="UP000240206"/>
    </source>
</evidence>